<feature type="chain" id="PRO_5045549881" evidence="1">
    <location>
        <begin position="24"/>
        <end position="643"/>
    </location>
</feature>
<dbReference type="InterPro" id="IPR013830">
    <property type="entry name" value="SGNH_hydro"/>
</dbReference>
<organism evidence="4 5">
    <name type="scientific">Emticicia oligotrophica (strain DSM 17448 / CIP 109782 / MTCC 6937 / GPTSA100-15)</name>
    <dbReference type="NCBI Taxonomy" id="929562"/>
    <lineage>
        <taxon>Bacteria</taxon>
        <taxon>Pseudomonadati</taxon>
        <taxon>Bacteroidota</taxon>
        <taxon>Cytophagia</taxon>
        <taxon>Cytophagales</taxon>
        <taxon>Leadbetterellaceae</taxon>
        <taxon>Emticicia</taxon>
    </lineage>
</organism>
<dbReference type="Gene3D" id="2.60.120.260">
    <property type="entry name" value="Galactose-binding domain-like"/>
    <property type="match status" value="1"/>
</dbReference>
<keyword evidence="1" id="KW-0732">Signal</keyword>
<proteinExistence type="predicted"/>
<protein>
    <submittedName>
        <fullName evidence="4">O-antigen-like protein</fullName>
    </submittedName>
</protein>
<feature type="domain" description="Peptidase S9 prolyl oligopeptidase catalytic" evidence="2">
    <location>
        <begin position="109"/>
        <end position="244"/>
    </location>
</feature>
<evidence type="ECO:0000256" key="1">
    <source>
        <dbReference type="SAM" id="SignalP"/>
    </source>
</evidence>
<dbReference type="InterPro" id="IPR036514">
    <property type="entry name" value="SGNH_hydro_sf"/>
</dbReference>
<dbReference type="InterPro" id="IPR051532">
    <property type="entry name" value="Ester_Hydrolysis_Enzymes"/>
</dbReference>
<evidence type="ECO:0000313" key="5">
    <source>
        <dbReference type="Proteomes" id="UP000002875"/>
    </source>
</evidence>
<evidence type="ECO:0000259" key="3">
    <source>
        <dbReference type="Pfam" id="PF13472"/>
    </source>
</evidence>
<evidence type="ECO:0000313" key="4">
    <source>
        <dbReference type="EMBL" id="AFK01803.1"/>
    </source>
</evidence>
<dbReference type="RefSeq" id="WP_015027506.1">
    <property type="nucleotide sequence ID" value="NC_018748.1"/>
</dbReference>
<gene>
    <name evidence="4" type="ordered locus">Emtol_0650</name>
</gene>
<dbReference type="CDD" id="cd00229">
    <property type="entry name" value="SGNH_hydrolase"/>
    <property type="match status" value="1"/>
</dbReference>
<dbReference type="InterPro" id="IPR001375">
    <property type="entry name" value="Peptidase_S9_cat"/>
</dbReference>
<dbReference type="Proteomes" id="UP000002875">
    <property type="component" value="Chromosome"/>
</dbReference>
<keyword evidence="5" id="KW-1185">Reference proteome</keyword>
<dbReference type="EMBL" id="CP002961">
    <property type="protein sequence ID" value="AFK01803.1"/>
    <property type="molecule type" value="Genomic_DNA"/>
</dbReference>
<dbReference type="PANTHER" id="PTHR30383">
    <property type="entry name" value="THIOESTERASE 1/PROTEASE 1/LYSOPHOSPHOLIPASE L1"/>
    <property type="match status" value="1"/>
</dbReference>
<dbReference type="SUPFAM" id="SSF52266">
    <property type="entry name" value="SGNH hydrolase"/>
    <property type="match status" value="1"/>
</dbReference>
<dbReference type="PANTHER" id="PTHR30383:SF28">
    <property type="entry name" value="LIPASE_ACYLHYDROLASE"/>
    <property type="match status" value="1"/>
</dbReference>
<dbReference type="Gene3D" id="3.40.50.1110">
    <property type="entry name" value="SGNH hydrolase"/>
    <property type="match status" value="1"/>
</dbReference>
<dbReference type="Gene3D" id="3.40.50.1820">
    <property type="entry name" value="alpha/beta hydrolase"/>
    <property type="match status" value="1"/>
</dbReference>
<feature type="domain" description="SGNH hydrolase-type esterase" evidence="3">
    <location>
        <begin position="295"/>
        <end position="461"/>
    </location>
</feature>
<sequence length="643" mass="72817">MRKYFYFTFTQIILICLVSLSFAQEFSGTQSTWQGFARENFVFKDLSAIVVSPKQVAPNKPWIFRPAFFGAFAQADAGLLARGWHVVYLDLTHRYGSPKAIALFDSFYEELVKHHQFSPKVALEGISRGGLFVVNWAKQNPDKVAAIYLDAPVCDVKSWPSKKQAELWQGFINEYQLNDKEADNFKGNAIDNLETIAKAGISILSVCGDADKVVPYAENSAILRRNLMKLGGNMRTILKPGVDHHPHALPDSTPIVNFVHQHTADYQSKMHYQLRGNLNNARNIFEKTKKGRVTFLGGSITEGNGWRNAICEELKQRFPDTEFDFIAAGISSMGSTPHAFRFKNDVLKNGKVDLLFVEAAVNDFTNFFSGREQIRGMEGMVRQALLSNPDMDIIMLHFIHDPFIEIYKEGKTPEVILNHEKVADYYQITSINLAQEIAERMAANEFTWKDFGGTHPSPLGHTYYSATISAVFDKLWSAKYFTDESNRPHQIKAKPMDKYSYFDGQLIDVRNAVVKNGWHYEKPWKAQTQGEVRKRFSDISILEALNEGAELNLDFEGKAIGIFTLAGPDAGILEFSIDGKPFKKLDLFTNWSSGLYLPWVYVFEAELENKKHNLILRTSKESNPKSVGHACQIYYFVVNGKAN</sequence>
<feature type="signal peptide" evidence="1">
    <location>
        <begin position="1"/>
        <end position="23"/>
    </location>
</feature>
<dbReference type="Pfam" id="PF13472">
    <property type="entry name" value="Lipase_GDSL_2"/>
    <property type="match status" value="1"/>
</dbReference>
<dbReference type="SUPFAM" id="SSF53474">
    <property type="entry name" value="alpha/beta-Hydrolases"/>
    <property type="match status" value="1"/>
</dbReference>
<dbReference type="InterPro" id="IPR029058">
    <property type="entry name" value="AB_hydrolase_fold"/>
</dbReference>
<dbReference type="Pfam" id="PF00326">
    <property type="entry name" value="Peptidase_S9"/>
    <property type="match status" value="1"/>
</dbReference>
<name>A0ABM5MXD4_EMTOG</name>
<accession>A0ABM5MXD4</accession>
<reference evidence="4 5" key="1">
    <citation type="submission" date="2011-07" db="EMBL/GenBank/DDBJ databases">
        <title>The complete genome of chromosome of Emticicia oligotrophica DSM 17448.</title>
        <authorList>
            <consortium name="US DOE Joint Genome Institute (JGI-PGF)"/>
            <person name="Lucas S."/>
            <person name="Han J."/>
            <person name="Lapidus A."/>
            <person name="Bruce D."/>
            <person name="Goodwin L."/>
            <person name="Pitluck S."/>
            <person name="Peters L."/>
            <person name="Kyrpides N."/>
            <person name="Mavromatis K."/>
            <person name="Ivanova N."/>
            <person name="Ovchinnikova G."/>
            <person name="Teshima H."/>
            <person name="Detter J.C."/>
            <person name="Tapia R."/>
            <person name="Han C."/>
            <person name="Land M."/>
            <person name="Hauser L."/>
            <person name="Markowitz V."/>
            <person name="Cheng J.-F."/>
            <person name="Hugenholtz P."/>
            <person name="Woyke T."/>
            <person name="Wu D."/>
            <person name="Tindall B."/>
            <person name="Pomrenke H."/>
            <person name="Brambilla E."/>
            <person name="Klenk H.-P."/>
            <person name="Eisen J.A."/>
        </authorList>
    </citation>
    <scope>NUCLEOTIDE SEQUENCE [LARGE SCALE GENOMIC DNA]</scope>
    <source>
        <strain evidence="4 5">DSM 17448</strain>
    </source>
</reference>
<evidence type="ECO:0000259" key="2">
    <source>
        <dbReference type="Pfam" id="PF00326"/>
    </source>
</evidence>